<dbReference type="EMBL" id="JQ866045">
    <property type="protein sequence ID" value="AFM85374.1"/>
    <property type="molecule type" value="Genomic_RNA"/>
</dbReference>
<name>J7FCU1_SIV</name>
<keyword evidence="1" id="KW-0472">Membrane</keyword>
<evidence type="ECO:0000256" key="1">
    <source>
        <dbReference type="SAM" id="Phobius"/>
    </source>
</evidence>
<feature type="transmembrane region" description="Helical" evidence="1">
    <location>
        <begin position="6"/>
        <end position="27"/>
    </location>
</feature>
<organism evidence="2">
    <name type="scientific">Simian immunodeficiency virus</name>
    <name type="common">SIV</name>
    <dbReference type="NCBI Taxonomy" id="11723"/>
    <lineage>
        <taxon>Viruses</taxon>
        <taxon>Riboviria</taxon>
        <taxon>Pararnavirae</taxon>
        <taxon>Artverviricota</taxon>
        <taxon>Revtraviricetes</taxon>
        <taxon>Ortervirales</taxon>
        <taxon>Retroviridae</taxon>
        <taxon>Orthoretrovirinae</taxon>
        <taxon>Lentivirus</taxon>
        <taxon>Lentivirus simimdef</taxon>
    </lineage>
</organism>
<evidence type="ECO:0000313" key="2">
    <source>
        <dbReference type="EMBL" id="AFM85374.1"/>
    </source>
</evidence>
<organismHost>
    <name type="scientific">Cercopithecidae</name>
    <name type="common">Old World monkeys</name>
    <dbReference type="NCBI Taxonomy" id="9527"/>
</organismHost>
<accession>J7FCU1</accession>
<protein>
    <submittedName>
        <fullName evidence="2">Vpu protein</fullName>
    </submittedName>
</protein>
<organismHost>
    <name type="scientific">Pan troglodytes</name>
    <name type="common">Chimpanzee</name>
    <dbReference type="NCBI Taxonomy" id="9598"/>
</organismHost>
<sequence>MPLVGEYCLLAFAILLWIIALIILVLVRRYNRSLQRKALREQRIIEVLSRRVSIDSAIVEDEQEGTYYLGNGFDNPVYTEGEEY</sequence>
<reference evidence="2" key="1">
    <citation type="journal article" date="2012" name="J. Virol.">
        <title>Eastern chimpanzees, but not bonobos, represent a simian immunodeficiency virus reservoir.</title>
        <authorList>
            <person name="Li Y."/>
            <person name="Ndjango J.B."/>
            <person name="Learn G.H."/>
            <person name="Ramirez M.A."/>
            <person name="Keele B.F."/>
            <person name="Bibollet-Ruche F."/>
            <person name="Liu W."/>
            <person name="Easlick J.L."/>
            <person name="Decker J.M."/>
            <person name="Rudicell R.S."/>
            <person name="Inogwabini B.I."/>
            <person name="Ahuka-Mundeke S."/>
            <person name="Leendertz F.H."/>
            <person name="Reynolds V."/>
            <person name="Muller M.N."/>
            <person name="Chancellor R.L."/>
            <person name="Rundus A.S."/>
            <person name="Simmons N."/>
            <person name="Worobey M."/>
            <person name="Shaw G.M."/>
            <person name="Peeters M."/>
            <person name="Sharp P.M."/>
            <person name="Hahn B.H."/>
        </authorList>
    </citation>
    <scope>NUCLEOTIDE SEQUENCE</scope>
    <source>
        <strain evidence="2">MO2118</strain>
    </source>
</reference>
<keyword evidence="1" id="KW-1133">Transmembrane helix</keyword>
<proteinExistence type="predicted"/>
<keyword evidence="1" id="KW-0812">Transmembrane</keyword>
<gene>
    <name evidence="2" type="primary">vpu</name>
</gene>